<reference evidence="1 2" key="1">
    <citation type="submission" date="2018-04" db="EMBL/GenBank/DDBJ databases">
        <title>Genomic Encyclopedia of Type Strains, Phase IV (KMG-IV): sequencing the most valuable type-strain genomes for metagenomic binning, comparative biology and taxonomic classification.</title>
        <authorList>
            <person name="Goeker M."/>
        </authorList>
    </citation>
    <scope>NUCLEOTIDE SEQUENCE [LARGE SCALE GENOMIC DNA]</scope>
    <source>
        <strain evidence="1 2">DSM 100231</strain>
    </source>
</reference>
<accession>A0A2U1AQM8</accession>
<comment type="caution">
    <text evidence="1">The sequence shown here is derived from an EMBL/GenBank/DDBJ whole genome shotgun (WGS) entry which is preliminary data.</text>
</comment>
<dbReference type="AlphaFoldDB" id="A0A2U1AQM8"/>
<dbReference type="OrthoDB" id="1100436at2"/>
<sequence>MKILFVCGSIEPGRDGVGDYTMKLAAELSRQGNLCSVVAINDCHVLTEFSGYYNIDSIKMPVLRLPTKWPNKQRYHSASVWIEKQDPDWVSLQFVIYAFRPNGLPFGISTEMNKMLAGRKLHIMFHELWIGIERSRLIKTFITSTVQKGIIKHLLTTIKPSIIHTSLPYFQQRLADLGHHGKLLQVFSNIDRYEKNNKSENSCLFRIGIFSQIEIYSSVVLFLRALKEQADTSGIKFEIFLLGGIEAHMKAKAIQLREQLGDGYNVLVTGYLAPPALSKALHSCTLGLTSVPRHCLGKSGSVAAFIAHGIPVAAPHFLTNQGPYKIGFSSSNLCNAIILEPALEHIYLLKKNILHTANMIEVPAVAKKFISDLKEQYESRTRHSDNHQFIQSIVPAKRIG</sequence>
<dbReference type="EMBL" id="QEKI01000015">
    <property type="protein sequence ID" value="PVY38678.1"/>
    <property type="molecule type" value="Genomic_DNA"/>
</dbReference>
<dbReference type="Gene3D" id="3.40.50.2000">
    <property type="entry name" value="Glycogen Phosphorylase B"/>
    <property type="match status" value="1"/>
</dbReference>
<organism evidence="1 2">
    <name type="scientific">Pontibacter virosus</name>
    <dbReference type="NCBI Taxonomy" id="1765052"/>
    <lineage>
        <taxon>Bacteria</taxon>
        <taxon>Pseudomonadati</taxon>
        <taxon>Bacteroidota</taxon>
        <taxon>Cytophagia</taxon>
        <taxon>Cytophagales</taxon>
        <taxon>Hymenobacteraceae</taxon>
        <taxon>Pontibacter</taxon>
    </lineage>
</organism>
<evidence type="ECO:0000313" key="1">
    <source>
        <dbReference type="EMBL" id="PVY38678.1"/>
    </source>
</evidence>
<keyword evidence="1" id="KW-0808">Transferase</keyword>
<proteinExistence type="predicted"/>
<evidence type="ECO:0000313" key="2">
    <source>
        <dbReference type="Proteomes" id="UP000245466"/>
    </source>
</evidence>
<dbReference type="GO" id="GO:0016740">
    <property type="term" value="F:transferase activity"/>
    <property type="evidence" value="ECO:0007669"/>
    <property type="project" value="UniProtKB-KW"/>
</dbReference>
<dbReference type="SUPFAM" id="SSF53756">
    <property type="entry name" value="UDP-Glycosyltransferase/glycogen phosphorylase"/>
    <property type="match status" value="1"/>
</dbReference>
<dbReference type="Proteomes" id="UP000245466">
    <property type="component" value="Unassembled WGS sequence"/>
</dbReference>
<dbReference type="RefSeq" id="WP_116544745.1">
    <property type="nucleotide sequence ID" value="NZ_QEKI01000015.1"/>
</dbReference>
<name>A0A2U1AQM8_9BACT</name>
<protein>
    <submittedName>
        <fullName evidence="1">Glycosyltransferase involved in cell wall biosynthesis</fullName>
    </submittedName>
</protein>
<keyword evidence="2" id="KW-1185">Reference proteome</keyword>
<gene>
    <name evidence="1" type="ORF">C8E01_11515</name>
</gene>